<dbReference type="AlphaFoldDB" id="A0A9Q1IS24"/>
<accession>A0A9Q1IS24</accession>
<evidence type="ECO:0000313" key="1">
    <source>
        <dbReference type="EMBL" id="KAJ8350453.1"/>
    </source>
</evidence>
<sequence>MQPNTVTSPFGYETKHGPVPLWVRNRVGFQSGTGRDHVGLQSGTSKLLFFGTLATAGAVTDASSSPSAWPAVLFDLEAEEYSYAKSPGNMADL</sequence>
<comment type="caution">
    <text evidence="1">The sequence shown here is derived from an EMBL/GenBank/DDBJ whole genome shotgun (WGS) entry which is preliminary data.</text>
</comment>
<gene>
    <name evidence="1" type="ORF">SKAU_G00255830</name>
</gene>
<dbReference type="EMBL" id="JAINUF010000009">
    <property type="protein sequence ID" value="KAJ8350453.1"/>
    <property type="molecule type" value="Genomic_DNA"/>
</dbReference>
<reference evidence="1" key="1">
    <citation type="journal article" date="2023" name="Science">
        <title>Genome structures resolve the early diversification of teleost fishes.</title>
        <authorList>
            <person name="Parey E."/>
            <person name="Louis A."/>
            <person name="Montfort J."/>
            <person name="Bouchez O."/>
            <person name="Roques C."/>
            <person name="Iampietro C."/>
            <person name="Lluch J."/>
            <person name="Castinel A."/>
            <person name="Donnadieu C."/>
            <person name="Desvignes T."/>
            <person name="Floi Bucao C."/>
            <person name="Jouanno E."/>
            <person name="Wen M."/>
            <person name="Mejri S."/>
            <person name="Dirks R."/>
            <person name="Jansen H."/>
            <person name="Henkel C."/>
            <person name="Chen W.J."/>
            <person name="Zahm M."/>
            <person name="Cabau C."/>
            <person name="Klopp C."/>
            <person name="Thompson A.W."/>
            <person name="Robinson-Rechavi M."/>
            <person name="Braasch I."/>
            <person name="Lecointre G."/>
            <person name="Bobe J."/>
            <person name="Postlethwait J.H."/>
            <person name="Berthelot C."/>
            <person name="Roest Crollius H."/>
            <person name="Guiguen Y."/>
        </authorList>
    </citation>
    <scope>NUCLEOTIDE SEQUENCE</scope>
    <source>
        <strain evidence="1">WJC10195</strain>
    </source>
</reference>
<evidence type="ECO:0000313" key="2">
    <source>
        <dbReference type="Proteomes" id="UP001152622"/>
    </source>
</evidence>
<organism evidence="1 2">
    <name type="scientific">Synaphobranchus kaupii</name>
    <name type="common">Kaup's arrowtooth eel</name>
    <dbReference type="NCBI Taxonomy" id="118154"/>
    <lineage>
        <taxon>Eukaryota</taxon>
        <taxon>Metazoa</taxon>
        <taxon>Chordata</taxon>
        <taxon>Craniata</taxon>
        <taxon>Vertebrata</taxon>
        <taxon>Euteleostomi</taxon>
        <taxon>Actinopterygii</taxon>
        <taxon>Neopterygii</taxon>
        <taxon>Teleostei</taxon>
        <taxon>Anguilliformes</taxon>
        <taxon>Synaphobranchidae</taxon>
        <taxon>Synaphobranchus</taxon>
    </lineage>
</organism>
<name>A0A9Q1IS24_SYNKA</name>
<proteinExistence type="predicted"/>
<keyword evidence="2" id="KW-1185">Reference proteome</keyword>
<dbReference type="Proteomes" id="UP001152622">
    <property type="component" value="Chromosome 9"/>
</dbReference>
<protein>
    <submittedName>
        <fullName evidence="1">Uncharacterized protein</fullName>
    </submittedName>
</protein>